<evidence type="ECO:0000313" key="10">
    <source>
        <dbReference type="EMBL" id="GJS53621.1"/>
    </source>
</evidence>
<dbReference type="GO" id="GO:0016301">
    <property type="term" value="F:kinase activity"/>
    <property type="evidence" value="ECO:0007669"/>
    <property type="project" value="UniProtKB-KW"/>
</dbReference>
<dbReference type="InterPro" id="IPR044812">
    <property type="entry name" value="CERK1/LYK3-like"/>
</dbReference>
<reference evidence="10" key="2">
    <citation type="submission" date="2022-01" db="EMBL/GenBank/DDBJ databases">
        <authorList>
            <person name="Yamashiro T."/>
            <person name="Shiraishi A."/>
            <person name="Satake H."/>
            <person name="Nakayama K."/>
        </authorList>
    </citation>
    <scope>NUCLEOTIDE SEQUENCE</scope>
</reference>
<dbReference type="PANTHER" id="PTHR46204:SF27">
    <property type="entry name" value="PROTEIN KINASE DOMAIN-CONTAINING PROTEIN"/>
    <property type="match status" value="1"/>
</dbReference>
<keyword evidence="10" id="KW-0808">Transferase</keyword>
<dbReference type="Proteomes" id="UP001151760">
    <property type="component" value="Unassembled WGS sequence"/>
</dbReference>
<dbReference type="SUPFAM" id="SSF56112">
    <property type="entry name" value="Protein kinase-like (PK-like)"/>
    <property type="match status" value="1"/>
</dbReference>
<dbReference type="NCBIfam" id="TIGR01640">
    <property type="entry name" value="F_box_assoc_1"/>
    <property type="match status" value="1"/>
</dbReference>
<keyword evidence="6" id="KW-0472">Membrane</keyword>
<evidence type="ECO:0000256" key="7">
    <source>
        <dbReference type="ARBA" id="ARBA00023157"/>
    </source>
</evidence>
<dbReference type="CDD" id="cd09272">
    <property type="entry name" value="RNase_HI_RT_Ty1"/>
    <property type="match status" value="1"/>
</dbReference>
<evidence type="ECO:0000256" key="5">
    <source>
        <dbReference type="ARBA" id="ARBA00022989"/>
    </source>
</evidence>
<organism evidence="10 11">
    <name type="scientific">Tanacetum coccineum</name>
    <dbReference type="NCBI Taxonomy" id="301880"/>
    <lineage>
        <taxon>Eukaryota</taxon>
        <taxon>Viridiplantae</taxon>
        <taxon>Streptophyta</taxon>
        <taxon>Embryophyta</taxon>
        <taxon>Tracheophyta</taxon>
        <taxon>Spermatophyta</taxon>
        <taxon>Magnoliopsida</taxon>
        <taxon>eudicotyledons</taxon>
        <taxon>Gunneridae</taxon>
        <taxon>Pentapetalae</taxon>
        <taxon>asterids</taxon>
        <taxon>campanulids</taxon>
        <taxon>Asterales</taxon>
        <taxon>Asteraceae</taxon>
        <taxon>Asteroideae</taxon>
        <taxon>Anthemideae</taxon>
        <taxon>Anthemidinae</taxon>
        <taxon>Tanacetum</taxon>
    </lineage>
</organism>
<keyword evidence="3" id="KW-0812">Transmembrane</keyword>
<keyword evidence="11" id="KW-1185">Reference proteome</keyword>
<keyword evidence="2" id="KW-1003">Cell membrane</keyword>
<dbReference type="InterPro" id="IPR001245">
    <property type="entry name" value="Ser-Thr/Tyr_kinase_cat_dom"/>
</dbReference>
<keyword evidence="10" id="KW-0418">Kinase</keyword>
<gene>
    <name evidence="10" type="ORF">Tco_0626983</name>
</gene>
<accession>A0ABQ4WL41</accession>
<evidence type="ECO:0000313" key="11">
    <source>
        <dbReference type="Proteomes" id="UP001151760"/>
    </source>
</evidence>
<name>A0ABQ4WL41_9ASTR</name>
<evidence type="ECO:0000256" key="6">
    <source>
        <dbReference type="ARBA" id="ARBA00023136"/>
    </source>
</evidence>
<keyword evidence="7" id="KW-1015">Disulfide bond</keyword>
<keyword evidence="4" id="KW-0732">Signal</keyword>
<comment type="subcellular location">
    <subcellularLocation>
        <location evidence="1">Cell membrane</location>
        <topology evidence="1">Single-pass membrane protein</topology>
    </subcellularLocation>
</comment>
<dbReference type="PANTHER" id="PTHR46204">
    <property type="entry name" value="CHITIN ELICITOR RECEPTOR KINASE 1-RELATED"/>
    <property type="match status" value="1"/>
</dbReference>
<sequence length="479" mass="54780">MKSVKHRIRIHGKLHYNHFTIGNSVIRWKATSQPSVALSTTESEYMALTKVAKERIWLKGLIEDLGFPQDQELQEADGSSDGPKRRRTYIYREREEAEQRLIDDYFGDDEYEPKYPEEKFRRSDPKLVRINTIGFPAVINWEVEVFTLSAHVWKTVSNIPPTFRTCHLTFNHVFVEGFIYWRAYDNIELAPGILSNMIISFDLKSDEFGVVYLPGRLVQTNGLVLSKVYESLGLFEYYYNDGETRFCDVWIMKEGVTKSFTKMLSIKATHSWVRYRVLELRKNGEVIIENIDDTNSSILQVYEPSSGRISGVGINGSFGSLKVNSYMKRYSYLMSQILSFIEDDDKVHQYGDVSPKVDVYAFGVVLYELISAKEAIVKANGSVTESKGLVALFDEVLSQPDPKDDLIKIIDPRMGDNYPLDSVRKMAQLAKACTHENPQLRPSMRSIVVALMTLSSSTEDWDVGSFYDNQTLVSLMSGR</sequence>
<reference evidence="10" key="1">
    <citation type="journal article" date="2022" name="Int. J. Mol. Sci.">
        <title>Draft Genome of Tanacetum Coccineum: Genomic Comparison of Closely Related Tanacetum-Family Plants.</title>
        <authorList>
            <person name="Yamashiro T."/>
            <person name="Shiraishi A."/>
            <person name="Nakayama K."/>
            <person name="Satake H."/>
        </authorList>
    </citation>
    <scope>NUCLEOTIDE SEQUENCE</scope>
</reference>
<feature type="domain" description="Serine-threonine/tyrosine-protein kinase catalytic" evidence="8">
    <location>
        <begin position="349"/>
        <end position="450"/>
    </location>
</feature>
<proteinExistence type="predicted"/>
<comment type="caution">
    <text evidence="10">The sequence shown here is derived from an EMBL/GenBank/DDBJ whole genome shotgun (WGS) entry which is preliminary data.</text>
</comment>
<dbReference type="Pfam" id="PF07714">
    <property type="entry name" value="PK_Tyr_Ser-Thr"/>
    <property type="match status" value="1"/>
</dbReference>
<dbReference type="InterPro" id="IPR013187">
    <property type="entry name" value="F-box-assoc_dom_typ3"/>
</dbReference>
<evidence type="ECO:0000256" key="3">
    <source>
        <dbReference type="ARBA" id="ARBA00022692"/>
    </source>
</evidence>
<evidence type="ECO:0000256" key="1">
    <source>
        <dbReference type="ARBA" id="ARBA00004162"/>
    </source>
</evidence>
<keyword evidence="5" id="KW-1133">Transmembrane helix</keyword>
<dbReference type="EMBL" id="BQNB010008739">
    <property type="protein sequence ID" value="GJS53621.1"/>
    <property type="molecule type" value="Genomic_DNA"/>
</dbReference>
<dbReference type="InterPro" id="IPR011009">
    <property type="entry name" value="Kinase-like_dom_sf"/>
</dbReference>
<keyword evidence="10" id="KW-0675">Receptor</keyword>
<protein>
    <submittedName>
        <fullName evidence="10">Chitin elicitor receptor kinase</fullName>
    </submittedName>
</protein>
<evidence type="ECO:0000259" key="8">
    <source>
        <dbReference type="Pfam" id="PF07714"/>
    </source>
</evidence>
<evidence type="ECO:0000256" key="2">
    <source>
        <dbReference type="ARBA" id="ARBA00022475"/>
    </source>
</evidence>
<evidence type="ECO:0000256" key="4">
    <source>
        <dbReference type="ARBA" id="ARBA00022729"/>
    </source>
</evidence>
<feature type="domain" description="F-box associated beta-propeller type 3" evidence="9">
    <location>
        <begin position="142"/>
        <end position="317"/>
    </location>
</feature>
<evidence type="ECO:0000259" key="9">
    <source>
        <dbReference type="Pfam" id="PF08268"/>
    </source>
</evidence>
<dbReference type="Gene3D" id="1.10.510.10">
    <property type="entry name" value="Transferase(Phosphotransferase) domain 1"/>
    <property type="match status" value="1"/>
</dbReference>
<dbReference type="InterPro" id="IPR017451">
    <property type="entry name" value="F-box-assoc_interact_dom"/>
</dbReference>
<dbReference type="Pfam" id="PF08268">
    <property type="entry name" value="FBA_3"/>
    <property type="match status" value="1"/>
</dbReference>